<comment type="caution">
    <text evidence="3">The sequence shown here is derived from an EMBL/GenBank/DDBJ whole genome shotgun (WGS) entry which is preliminary data.</text>
</comment>
<dbReference type="Proteomes" id="UP000564604">
    <property type="component" value="Unassembled WGS sequence"/>
</dbReference>
<dbReference type="AlphaFoldDB" id="A0A9Q5B7G5"/>
<dbReference type="Pfam" id="PF21930">
    <property type="entry name" value="Gp138_C"/>
    <property type="match status" value="1"/>
</dbReference>
<protein>
    <submittedName>
        <fullName evidence="3">Phage baseplate assembly protein V</fullName>
    </submittedName>
</protein>
<dbReference type="InterPro" id="IPR006531">
    <property type="entry name" value="Gp5/Vgr_OB"/>
</dbReference>
<dbReference type="Gene3D" id="6.20.150.10">
    <property type="match status" value="1"/>
</dbReference>
<feature type="domain" description="Gp5/Type VI secretion system Vgr protein OB-fold" evidence="1">
    <location>
        <begin position="18"/>
        <end position="86"/>
    </location>
</feature>
<proteinExistence type="predicted"/>
<organism evidence="3 4">
    <name type="scientific">Pseudomonas fragi</name>
    <dbReference type="NCBI Taxonomy" id="296"/>
    <lineage>
        <taxon>Bacteria</taxon>
        <taxon>Pseudomonadati</taxon>
        <taxon>Pseudomonadota</taxon>
        <taxon>Gammaproteobacteria</taxon>
        <taxon>Pseudomonadales</taxon>
        <taxon>Pseudomonadaceae</taxon>
        <taxon>Pseudomonas</taxon>
    </lineage>
</organism>
<sequence length="197" mass="20413">MSYASAEHDRMIAALLIPCYVVAVDLTASPPACRVSTGDWTSAWVRWHSVAAGKARHWRSPSIGEQGVLFNPSGQAGMGTFVPGLYGDAGPPPDNRDHVEVWRFDDGGSLVYDWQSKSYTITLPSGTVTIAVGGSSAVVTDSAITGKAEAINLTGKITLNGEVIINGASLTHNGVNVGSTHTHLGVMPGPGSTAAPS</sequence>
<dbReference type="EMBL" id="JAAQYX010000036">
    <property type="protein sequence ID" value="NNB51706.1"/>
    <property type="molecule type" value="Genomic_DNA"/>
</dbReference>
<dbReference type="Pfam" id="PF04717">
    <property type="entry name" value="Phage_base_V"/>
    <property type="match status" value="1"/>
</dbReference>
<evidence type="ECO:0000313" key="3">
    <source>
        <dbReference type="EMBL" id="NNB51706.1"/>
    </source>
</evidence>
<evidence type="ECO:0000259" key="1">
    <source>
        <dbReference type="Pfam" id="PF04717"/>
    </source>
</evidence>
<dbReference type="InterPro" id="IPR037026">
    <property type="entry name" value="Vgr_OB-fold_dom_sf"/>
</dbReference>
<dbReference type="RefSeq" id="WP_169907890.1">
    <property type="nucleotide sequence ID" value="NZ_JAAQYX010000036.1"/>
</dbReference>
<dbReference type="InterPro" id="IPR054122">
    <property type="entry name" value="Gp138-like_C"/>
</dbReference>
<feature type="domain" description="Gp138-like beta-helical trimerization" evidence="2">
    <location>
        <begin position="100"/>
        <end position="167"/>
    </location>
</feature>
<accession>A0A9Q5B7G5</accession>
<evidence type="ECO:0000259" key="2">
    <source>
        <dbReference type="Pfam" id="PF21930"/>
    </source>
</evidence>
<evidence type="ECO:0000313" key="4">
    <source>
        <dbReference type="Proteomes" id="UP000564604"/>
    </source>
</evidence>
<reference evidence="3 4" key="1">
    <citation type="journal article" date="2020" name="Front. Microbiol.">
        <title>Genetic Organization of the aprX-lipA2 Operon Affects the Proteolytic Potential of Pseudomonas Species in Milk.</title>
        <authorList>
            <person name="Maier C."/>
            <person name="Huptas C."/>
            <person name="von Neubeck M."/>
            <person name="Scherer S."/>
            <person name="Wenning M."/>
            <person name="Lucking G."/>
        </authorList>
    </citation>
    <scope>NUCLEOTIDE SEQUENCE [LARGE SCALE GENOMIC DNA]</scope>
    <source>
        <strain evidence="3 4">WS 5094</strain>
    </source>
</reference>
<name>A0A9Q5B7G5_PSEFR</name>
<dbReference type="InterPro" id="IPR013046">
    <property type="entry name" value="GpV/Gp45"/>
</dbReference>
<dbReference type="NCBIfam" id="TIGR01644">
    <property type="entry name" value="phage_P2_V"/>
    <property type="match status" value="1"/>
</dbReference>
<dbReference type="Gene3D" id="2.40.50.230">
    <property type="entry name" value="Gp5 N-terminal domain"/>
    <property type="match status" value="1"/>
</dbReference>
<gene>
    <name evidence="3" type="ORF">HBN89_20930</name>
</gene>